<accession>A0A5C6Q4F3</accession>
<evidence type="ECO:0000259" key="2">
    <source>
        <dbReference type="Pfam" id="PF13349"/>
    </source>
</evidence>
<keyword evidence="5" id="KW-1185">Reference proteome</keyword>
<evidence type="ECO:0000313" key="4">
    <source>
        <dbReference type="EMBL" id="TWX63746.1"/>
    </source>
</evidence>
<feature type="domain" description="DUF4097" evidence="2">
    <location>
        <begin position="126"/>
        <end position="253"/>
    </location>
</feature>
<feature type="chain" id="PRO_5022835385" evidence="1">
    <location>
        <begin position="26"/>
        <end position="256"/>
    </location>
</feature>
<evidence type="ECO:0000313" key="3">
    <source>
        <dbReference type="EMBL" id="TWX54888.1"/>
    </source>
</evidence>
<proteinExistence type="predicted"/>
<reference evidence="4 6" key="1">
    <citation type="submission" date="2019-07" db="EMBL/GenBank/DDBJ databases">
        <title>Genomes of sea-ice associated Colwellia species.</title>
        <authorList>
            <person name="Bowman J.P."/>
        </authorList>
    </citation>
    <scope>NUCLEOTIDE SEQUENCE [LARGE SCALE GENOMIC DNA]</scope>
    <source>
        <strain evidence="3 5">ACAM 607</strain>
        <strain evidence="4 6">IC036</strain>
    </source>
</reference>
<feature type="signal peptide" evidence="1">
    <location>
        <begin position="1"/>
        <end position="25"/>
    </location>
</feature>
<keyword evidence="1" id="KW-0732">Signal</keyword>
<dbReference type="Proteomes" id="UP000321917">
    <property type="component" value="Unassembled WGS sequence"/>
</dbReference>
<dbReference type="Pfam" id="PF13349">
    <property type="entry name" value="DUF4097"/>
    <property type="match status" value="1"/>
</dbReference>
<comment type="caution">
    <text evidence="4">The sequence shown here is derived from an EMBL/GenBank/DDBJ whole genome shotgun (WGS) entry which is preliminary data.</text>
</comment>
<dbReference type="EMBL" id="VOLQ01000039">
    <property type="protein sequence ID" value="TWX63746.1"/>
    <property type="molecule type" value="Genomic_DNA"/>
</dbReference>
<gene>
    <name evidence="3" type="ORF">ESZ26_17120</name>
    <name evidence="4" type="ORF">ESZ27_15915</name>
</gene>
<sequence>MKHSFKRQFTLATILSLAAITNVYAEVEDTIEKSFAVNEQASLALANINGGVDIQGWDKTEIKITATITAENQADRDRISLDFSENSRGVSVETNYQKQSSWGHNNSSGKVDYTVMVPFGVALTDITLVNGSLEIDNVQGEIKASTVNGAIKVQGLAANLELNSVNGSIKATYLKVDNSIDNIELTTVNGSIKLYMPGEFNAIINAETMHGSIDTAFGLSSEKKMFSGRHLSGTVGSGDITINLESVNGSIKVLKN</sequence>
<evidence type="ECO:0000313" key="5">
    <source>
        <dbReference type="Proteomes" id="UP000321525"/>
    </source>
</evidence>
<protein>
    <submittedName>
        <fullName evidence="4">DUF4097 family beta strand repeat protein</fullName>
    </submittedName>
</protein>
<dbReference type="Proteomes" id="UP000321525">
    <property type="component" value="Unassembled WGS sequence"/>
</dbReference>
<dbReference type="InterPro" id="IPR025164">
    <property type="entry name" value="Toastrack_DUF4097"/>
</dbReference>
<name>A0A5C6Q4F3_9GAMM</name>
<evidence type="ECO:0000256" key="1">
    <source>
        <dbReference type="SAM" id="SignalP"/>
    </source>
</evidence>
<organism evidence="4 6">
    <name type="scientific">Colwellia hornerae</name>
    <dbReference type="NCBI Taxonomy" id="89402"/>
    <lineage>
        <taxon>Bacteria</taxon>
        <taxon>Pseudomonadati</taxon>
        <taxon>Pseudomonadota</taxon>
        <taxon>Gammaproteobacteria</taxon>
        <taxon>Alteromonadales</taxon>
        <taxon>Colwelliaceae</taxon>
        <taxon>Colwellia</taxon>
    </lineage>
</organism>
<evidence type="ECO:0000313" key="6">
    <source>
        <dbReference type="Proteomes" id="UP000321917"/>
    </source>
</evidence>
<dbReference type="EMBL" id="VOLR01000032">
    <property type="protein sequence ID" value="TWX54888.1"/>
    <property type="molecule type" value="Genomic_DNA"/>
</dbReference>
<dbReference type="OrthoDB" id="2240743at2"/>
<dbReference type="RefSeq" id="WP_146800734.1">
    <property type="nucleotide sequence ID" value="NZ_VOLP01000031.1"/>
</dbReference>
<dbReference type="AlphaFoldDB" id="A0A5C6Q4F3"/>